<dbReference type="EMBL" id="JBBXMP010000088">
    <property type="protein sequence ID" value="KAL0063084.1"/>
    <property type="molecule type" value="Genomic_DNA"/>
</dbReference>
<gene>
    <name evidence="3" type="ORF">AAF712_009992</name>
</gene>
<feature type="region of interest" description="Disordered" evidence="2">
    <location>
        <begin position="166"/>
        <end position="201"/>
    </location>
</feature>
<name>A0ABR2ZQA4_9AGAR</name>
<dbReference type="Proteomes" id="UP001437256">
    <property type="component" value="Unassembled WGS sequence"/>
</dbReference>
<sequence>MTFDTVHDSVTITYKGSKASQLSPNATETAVKFVRQDVAALKVAQPPKVHISVVGQGIVRFYWETKRENAGTPGSSDIDPNMIATSMRDSGDRLRTGESTLPTPPASASVVVASSSHQAANSRATFGGLPHTPTKVPSSLPLRPNLAQGNQPVVAQGRVLRSHTAHLTSLPPSQPPAQPPQPPPVQPPPPPAQPQTELPSNAQKAEQLMAQLAQFQSRIKEAFEREKSMIQSLKELATVAPVPSQALEPVVRTMSAADELVLRGRLKMTELQLKEERDKRQAAEDVLKNIKQQFEEERAKRMAAEDTLKDIERECREPFIVPALLDAFITVSNLSSEATSNRMPGR</sequence>
<keyword evidence="1" id="KW-0175">Coiled coil</keyword>
<organism evidence="3 4">
    <name type="scientific">Marasmius tenuissimus</name>
    <dbReference type="NCBI Taxonomy" id="585030"/>
    <lineage>
        <taxon>Eukaryota</taxon>
        <taxon>Fungi</taxon>
        <taxon>Dikarya</taxon>
        <taxon>Basidiomycota</taxon>
        <taxon>Agaricomycotina</taxon>
        <taxon>Agaricomycetes</taxon>
        <taxon>Agaricomycetidae</taxon>
        <taxon>Agaricales</taxon>
        <taxon>Marasmiineae</taxon>
        <taxon>Marasmiaceae</taxon>
        <taxon>Marasmius</taxon>
    </lineage>
</organism>
<feature type="coiled-coil region" evidence="1">
    <location>
        <begin position="266"/>
        <end position="314"/>
    </location>
</feature>
<evidence type="ECO:0000313" key="3">
    <source>
        <dbReference type="EMBL" id="KAL0063084.1"/>
    </source>
</evidence>
<protein>
    <submittedName>
        <fullName evidence="3">Uncharacterized protein</fullName>
    </submittedName>
</protein>
<reference evidence="3 4" key="1">
    <citation type="submission" date="2024-05" db="EMBL/GenBank/DDBJ databases">
        <title>A draft genome resource for the thread blight pathogen Marasmius tenuissimus strain MS-2.</title>
        <authorList>
            <person name="Yulfo-Soto G.E."/>
            <person name="Baruah I.K."/>
            <person name="Amoako-Attah I."/>
            <person name="Bukari Y."/>
            <person name="Meinhardt L.W."/>
            <person name="Bailey B.A."/>
            <person name="Cohen S.P."/>
        </authorList>
    </citation>
    <scope>NUCLEOTIDE SEQUENCE [LARGE SCALE GENOMIC DNA]</scope>
    <source>
        <strain evidence="3 4">MS-2</strain>
    </source>
</reference>
<evidence type="ECO:0000256" key="1">
    <source>
        <dbReference type="SAM" id="Coils"/>
    </source>
</evidence>
<keyword evidence="4" id="KW-1185">Reference proteome</keyword>
<comment type="caution">
    <text evidence="3">The sequence shown here is derived from an EMBL/GenBank/DDBJ whole genome shotgun (WGS) entry which is preliminary data.</text>
</comment>
<accession>A0ABR2ZQA4</accession>
<evidence type="ECO:0000313" key="4">
    <source>
        <dbReference type="Proteomes" id="UP001437256"/>
    </source>
</evidence>
<proteinExistence type="predicted"/>
<evidence type="ECO:0000256" key="2">
    <source>
        <dbReference type="SAM" id="MobiDB-lite"/>
    </source>
</evidence>
<feature type="compositionally biased region" description="Pro residues" evidence="2">
    <location>
        <begin position="172"/>
        <end position="193"/>
    </location>
</feature>
<feature type="region of interest" description="Disordered" evidence="2">
    <location>
        <begin position="91"/>
        <end position="147"/>
    </location>
</feature>
<feature type="compositionally biased region" description="Low complexity" evidence="2">
    <location>
        <begin position="106"/>
        <end position="116"/>
    </location>
</feature>